<dbReference type="InterPro" id="IPR005184">
    <property type="entry name" value="DUF306_Meta_HslJ"/>
</dbReference>
<dbReference type="InterPro" id="IPR053147">
    <property type="entry name" value="Hsp_HslJ-like"/>
</dbReference>
<keyword evidence="1" id="KW-0732">Signal</keyword>
<dbReference type="Proteomes" id="UP000001822">
    <property type="component" value="Chromosome"/>
</dbReference>
<dbReference type="KEGG" id="chu:CHU_0787"/>
<feature type="chain" id="PRO_5026930547" description="DUF306 domain-containing protein" evidence="1">
    <location>
        <begin position="20"/>
        <end position="166"/>
    </location>
</feature>
<sequence length="166" mass="18143">MKKLIVYAAFLAFITASCKAPKSTTTISDKKVDEAAIPVTSNTTSEEADLEGTWELVSIISGPTPFKDLYPNKKPTIAFDARSKQVSGNTSCNSYTGAYSIDGRVISFGTGMALTKMACEGNGENLFVERLRKTNKFFIKEQNTLMLLDGDVALLEFKKIMGPKSY</sequence>
<keyword evidence="4" id="KW-1185">Reference proteome</keyword>
<dbReference type="Pfam" id="PF03724">
    <property type="entry name" value="META"/>
    <property type="match status" value="1"/>
</dbReference>
<gene>
    <name evidence="3" type="ordered locus">CHU_0787</name>
</gene>
<organism evidence="3 4">
    <name type="scientific">Cytophaga hutchinsonii (strain ATCC 33406 / DSM 1761 / CIP 103989 / NBRC 15051 / NCIMB 9469 / D465)</name>
    <dbReference type="NCBI Taxonomy" id="269798"/>
    <lineage>
        <taxon>Bacteria</taxon>
        <taxon>Pseudomonadati</taxon>
        <taxon>Bacteroidota</taxon>
        <taxon>Cytophagia</taxon>
        <taxon>Cytophagales</taxon>
        <taxon>Cytophagaceae</taxon>
        <taxon>Cytophaga</taxon>
    </lineage>
</organism>
<proteinExistence type="predicted"/>
<dbReference type="PROSITE" id="PS51257">
    <property type="entry name" value="PROKAR_LIPOPROTEIN"/>
    <property type="match status" value="1"/>
</dbReference>
<evidence type="ECO:0000313" key="4">
    <source>
        <dbReference type="Proteomes" id="UP000001822"/>
    </source>
</evidence>
<dbReference type="EMBL" id="CP000383">
    <property type="protein sequence ID" value="ABG58074.1"/>
    <property type="molecule type" value="Genomic_DNA"/>
</dbReference>
<dbReference type="AlphaFoldDB" id="A0A6N4SP61"/>
<protein>
    <recommendedName>
        <fullName evidence="2">DUF306 domain-containing protein</fullName>
    </recommendedName>
</protein>
<evidence type="ECO:0000259" key="2">
    <source>
        <dbReference type="Pfam" id="PF03724"/>
    </source>
</evidence>
<dbReference type="RefSeq" id="WP_011584190.1">
    <property type="nucleotide sequence ID" value="NC_008255.1"/>
</dbReference>
<dbReference type="Gene3D" id="2.40.128.270">
    <property type="match status" value="1"/>
</dbReference>
<name>A0A6N4SP61_CYTH3</name>
<feature type="signal peptide" evidence="1">
    <location>
        <begin position="1"/>
        <end position="19"/>
    </location>
</feature>
<feature type="domain" description="DUF306" evidence="2">
    <location>
        <begin position="48"/>
        <end position="157"/>
    </location>
</feature>
<accession>A0A6N4SP61</accession>
<dbReference type="PANTHER" id="PTHR35535:SF2">
    <property type="entry name" value="DUF306 DOMAIN-CONTAINING PROTEIN"/>
    <property type="match status" value="1"/>
</dbReference>
<evidence type="ECO:0000256" key="1">
    <source>
        <dbReference type="SAM" id="SignalP"/>
    </source>
</evidence>
<dbReference type="PANTHER" id="PTHR35535">
    <property type="entry name" value="HEAT SHOCK PROTEIN HSLJ"/>
    <property type="match status" value="1"/>
</dbReference>
<dbReference type="OrthoDB" id="880459at2"/>
<evidence type="ECO:0000313" key="3">
    <source>
        <dbReference type="EMBL" id="ABG58074.1"/>
    </source>
</evidence>
<reference evidence="3 4" key="1">
    <citation type="journal article" date="2007" name="Appl. Environ. Microbiol.">
        <title>Genome sequence of the cellulolytic gliding bacterium Cytophaga hutchinsonii.</title>
        <authorList>
            <person name="Xie G."/>
            <person name="Bruce D.C."/>
            <person name="Challacombe J.F."/>
            <person name="Chertkov O."/>
            <person name="Detter J.C."/>
            <person name="Gilna P."/>
            <person name="Han C.S."/>
            <person name="Lucas S."/>
            <person name="Misra M."/>
            <person name="Myers G.L."/>
            <person name="Richardson P."/>
            <person name="Tapia R."/>
            <person name="Thayer N."/>
            <person name="Thompson L.S."/>
            <person name="Brettin T.S."/>
            <person name="Henrissat B."/>
            <person name="Wilson D.B."/>
            <person name="McBride M.J."/>
        </authorList>
    </citation>
    <scope>NUCLEOTIDE SEQUENCE [LARGE SCALE GENOMIC DNA]</scope>
    <source>
        <strain evidence="4">ATCC 33406 / DSM 1761 / CIP 103989 / NBRC 15051 / NCIMB 9469 / D465</strain>
    </source>
</reference>
<dbReference type="InterPro" id="IPR038670">
    <property type="entry name" value="HslJ-like_sf"/>
</dbReference>